<sequence>MKLYVKTEEICGLFKKAADEGRSFLYEYEVYELISLIGGETPLTYRFLEKDGRLNDTMLADIPGDKVVLKVVSPNILHKSDIGGVRIVDKTRSEVLSAVRSMMYEVPEKYCLMLEKKMGGNITYNEPLQGGSSGLTQASSNMPYRELDREASVEEIKRDIKGILICEFLPIDNTDFGNELLVSLRRTREFGMILTAGLGGTDTELYARRFRTGQAVVSASTEMMDAEAFFDLYKRTISFDKLTGIGRGEKRKVTDEQLKECFAALILIANYFSPLNSSAPFVIEELEINPFAFFKYLMVPLDGLCSFSHPTALPPPRPISKIDFLLHPKSIAIMGVSTKSRNPGHIILENILANGFNRSDIFIIHPSAEKNLKAHRIFQQDHNVASEDNSLSLELNDLYFVPSVKHLPGKVDLLILAVSAQAVQSVLDDVIENDIAKSLIIIPGGLGEVIGSEGARLAIENKIQKLRAFNTEDSISFPKDDFPGGPVFLGGNSLGVLSHPGKYDSLFIPEDKLPKCRGDHPRSSAFISQSGAYMITRMSKMSFLDPAYALSIGNQMDLTAGDLLHYFNKLDNITTVAIYMEGFRDLDGLEFARAVRDAVRKGKEILFYKAGRTPEGKHATSGHTASLAGDYAVCKSCIREAGAMVADTFTEFEGLVQLSWALHNKNICGNGLAAISNAGYESVGIADNILGDDFQLQMALFSELTRSDIKMTLENSGLASLVDIKNPMDVTPMAVESVYEEIIEAFLKDSNVHAVIAAIVPLTPVMETLPGQLSSENRHNEDVKNDNRNNENVKNENLPNGNAKNDNAENICGSENIKKRNKNIIKSISELASHHSKPVIMVIDSGELYDPLAKAFQAEGLPVFRSADQAVYVLGKYIRGRLGRIYRR</sequence>
<organism evidence="3 4">
    <name type="scientific">Desulfamplus magnetovallimortis</name>
    <dbReference type="NCBI Taxonomy" id="1246637"/>
    <lineage>
        <taxon>Bacteria</taxon>
        <taxon>Pseudomonadati</taxon>
        <taxon>Thermodesulfobacteriota</taxon>
        <taxon>Desulfobacteria</taxon>
        <taxon>Desulfobacterales</taxon>
        <taxon>Desulfobacteraceae</taxon>
        <taxon>Desulfamplus</taxon>
    </lineage>
</organism>
<dbReference type="Proteomes" id="UP000191931">
    <property type="component" value="Unassembled WGS sequence"/>
</dbReference>
<dbReference type="Gene3D" id="3.40.50.261">
    <property type="entry name" value="Succinyl-CoA synthetase domains"/>
    <property type="match status" value="2"/>
</dbReference>
<reference evidence="3 4" key="1">
    <citation type="submission" date="2017-03" db="EMBL/GenBank/DDBJ databases">
        <authorList>
            <person name="Afonso C.L."/>
            <person name="Miller P.J."/>
            <person name="Scott M.A."/>
            <person name="Spackman E."/>
            <person name="Goraichik I."/>
            <person name="Dimitrov K.M."/>
            <person name="Suarez D.L."/>
            <person name="Swayne D.E."/>
        </authorList>
    </citation>
    <scope>NUCLEOTIDE SEQUENCE [LARGE SCALE GENOMIC DNA]</scope>
    <source>
        <strain evidence="3">PRJEB14757</strain>
    </source>
</reference>
<dbReference type="InterPro" id="IPR036291">
    <property type="entry name" value="NAD(P)-bd_dom_sf"/>
</dbReference>
<gene>
    <name evidence="3" type="ORF">MTBBW1_70002</name>
</gene>
<feature type="compositionally biased region" description="Basic and acidic residues" evidence="1">
    <location>
        <begin position="776"/>
        <end position="794"/>
    </location>
</feature>
<dbReference type="Pfam" id="PF13607">
    <property type="entry name" value="Succ_CoA_lig"/>
    <property type="match status" value="1"/>
</dbReference>
<dbReference type="Pfam" id="PF13380">
    <property type="entry name" value="CoA_binding_2"/>
    <property type="match status" value="1"/>
</dbReference>
<feature type="region of interest" description="Disordered" evidence="1">
    <location>
        <begin position="770"/>
        <end position="810"/>
    </location>
</feature>
<dbReference type="RefSeq" id="WP_080798050.1">
    <property type="nucleotide sequence ID" value="NZ_LT828540.1"/>
</dbReference>
<accession>A0A1W1HJ56</accession>
<evidence type="ECO:0000256" key="1">
    <source>
        <dbReference type="SAM" id="MobiDB-lite"/>
    </source>
</evidence>
<evidence type="ECO:0000259" key="2">
    <source>
        <dbReference type="SMART" id="SM00881"/>
    </source>
</evidence>
<dbReference type="PANTHER" id="PTHR42793:SF1">
    <property type="entry name" value="PEPTIDYL-LYSINE N-ACETYLTRANSFERASE PATZ"/>
    <property type="match status" value="1"/>
</dbReference>
<dbReference type="InterPro" id="IPR016102">
    <property type="entry name" value="Succinyl-CoA_synth-like"/>
</dbReference>
<dbReference type="Pfam" id="PF13549">
    <property type="entry name" value="ATP-grasp_5"/>
    <property type="match status" value="1"/>
</dbReference>
<dbReference type="GO" id="GO:0005524">
    <property type="term" value="F:ATP binding"/>
    <property type="evidence" value="ECO:0007669"/>
    <property type="project" value="InterPro"/>
</dbReference>
<dbReference type="STRING" id="1246637.MTBBW1_70002"/>
<evidence type="ECO:0000313" key="3">
    <source>
        <dbReference type="EMBL" id="SLM32398.1"/>
    </source>
</evidence>
<dbReference type="SUPFAM" id="SSF52210">
    <property type="entry name" value="Succinyl-CoA synthetase domains"/>
    <property type="match status" value="2"/>
</dbReference>
<dbReference type="SMART" id="SM00881">
    <property type="entry name" value="CoA_binding"/>
    <property type="match status" value="1"/>
</dbReference>
<name>A0A1W1HJ56_9BACT</name>
<dbReference type="PANTHER" id="PTHR42793">
    <property type="entry name" value="COA BINDING DOMAIN CONTAINING PROTEIN"/>
    <property type="match status" value="1"/>
</dbReference>
<dbReference type="OrthoDB" id="9807426at2"/>
<dbReference type="AlphaFoldDB" id="A0A1W1HJ56"/>
<dbReference type="EMBL" id="FWEV01000314">
    <property type="protein sequence ID" value="SLM32398.1"/>
    <property type="molecule type" value="Genomic_DNA"/>
</dbReference>
<dbReference type="InterPro" id="IPR013815">
    <property type="entry name" value="ATP_grasp_subdomain_1"/>
</dbReference>
<proteinExistence type="predicted"/>
<feature type="domain" description="CoA-binding" evidence="2">
    <location>
        <begin position="325"/>
        <end position="446"/>
    </location>
</feature>
<dbReference type="Gene3D" id="3.40.50.720">
    <property type="entry name" value="NAD(P)-binding Rossmann-like Domain"/>
    <property type="match status" value="1"/>
</dbReference>
<dbReference type="SUPFAM" id="SSF51735">
    <property type="entry name" value="NAD(P)-binding Rossmann-fold domains"/>
    <property type="match status" value="1"/>
</dbReference>
<dbReference type="InterPro" id="IPR032875">
    <property type="entry name" value="Succ_CoA_lig_flav_dom"/>
</dbReference>
<dbReference type="Gene3D" id="3.30.470.20">
    <property type="entry name" value="ATP-grasp fold, B domain"/>
    <property type="match status" value="1"/>
</dbReference>
<dbReference type="InterPro" id="IPR003781">
    <property type="entry name" value="CoA-bd"/>
</dbReference>
<keyword evidence="4" id="KW-1185">Reference proteome</keyword>
<dbReference type="Gene3D" id="3.30.1490.20">
    <property type="entry name" value="ATP-grasp fold, A domain"/>
    <property type="match status" value="1"/>
</dbReference>
<protein>
    <recommendedName>
        <fullName evidence="2">CoA-binding domain-containing protein</fullName>
    </recommendedName>
</protein>
<evidence type="ECO:0000313" key="4">
    <source>
        <dbReference type="Proteomes" id="UP000191931"/>
    </source>
</evidence>